<dbReference type="Proteomes" id="UP000540698">
    <property type="component" value="Unassembled WGS sequence"/>
</dbReference>
<dbReference type="RefSeq" id="WP_062970002.1">
    <property type="nucleotide sequence ID" value="NZ_JAAXOS010000003.1"/>
</dbReference>
<dbReference type="AlphaFoldDB" id="A0A7X6L119"/>
<accession>A0A7X6L119</accession>
<organism evidence="2 3">
    <name type="scientific">Nocardia gamkensis</name>
    <dbReference type="NCBI Taxonomy" id="352869"/>
    <lineage>
        <taxon>Bacteria</taxon>
        <taxon>Bacillati</taxon>
        <taxon>Actinomycetota</taxon>
        <taxon>Actinomycetes</taxon>
        <taxon>Mycobacteriales</taxon>
        <taxon>Nocardiaceae</taxon>
        <taxon>Nocardia</taxon>
    </lineage>
</organism>
<sequence length="155" mass="16733">MARLPKVSTAGYYAHVKRRAATVLTHRQQRRADPTVKILDVHAESAGTYGSPRITAESRERGETVNAKTVAAIMAEIGIEGLSPRTFEVRTTVVDPAASFPPCACPRHSRSHRFRCGVPGDRAGRSSAWASGGRDRAALPHVYATKVELVASVDN</sequence>
<feature type="domain" description="HTH-like" evidence="1">
    <location>
        <begin position="37"/>
        <end position="85"/>
    </location>
</feature>
<keyword evidence="3" id="KW-1185">Reference proteome</keyword>
<evidence type="ECO:0000313" key="2">
    <source>
        <dbReference type="EMBL" id="NKY25890.1"/>
    </source>
</evidence>
<proteinExistence type="predicted"/>
<evidence type="ECO:0000259" key="1">
    <source>
        <dbReference type="Pfam" id="PF13276"/>
    </source>
</evidence>
<reference evidence="2 3" key="1">
    <citation type="submission" date="2020-04" db="EMBL/GenBank/DDBJ databases">
        <title>MicrobeNet Type strains.</title>
        <authorList>
            <person name="Nicholson A.C."/>
        </authorList>
    </citation>
    <scope>NUCLEOTIDE SEQUENCE [LARGE SCALE GENOMIC DNA]</scope>
    <source>
        <strain evidence="2 3">DSM 44956</strain>
    </source>
</reference>
<evidence type="ECO:0000313" key="3">
    <source>
        <dbReference type="Proteomes" id="UP000540698"/>
    </source>
</evidence>
<protein>
    <submittedName>
        <fullName evidence="2">Transposase</fullName>
    </submittedName>
</protein>
<dbReference type="InterPro" id="IPR025948">
    <property type="entry name" value="HTH-like_dom"/>
</dbReference>
<dbReference type="EMBL" id="JAAXOS010000003">
    <property type="protein sequence ID" value="NKY25890.1"/>
    <property type="molecule type" value="Genomic_DNA"/>
</dbReference>
<name>A0A7X6L119_9NOCA</name>
<dbReference type="Pfam" id="PF13276">
    <property type="entry name" value="HTH_21"/>
    <property type="match status" value="1"/>
</dbReference>
<comment type="caution">
    <text evidence="2">The sequence shown here is derived from an EMBL/GenBank/DDBJ whole genome shotgun (WGS) entry which is preliminary data.</text>
</comment>
<gene>
    <name evidence="2" type="ORF">HGB38_06575</name>
</gene>